<dbReference type="EMBL" id="CP017248">
    <property type="protein sequence ID" value="AOR31921.1"/>
    <property type="molecule type" value="Genomic_DNA"/>
</dbReference>
<proteinExistence type="predicted"/>
<accession>A0A1D7Y8M8</accession>
<name>A0A1D7Y8M8_9ACTN</name>
<reference evidence="2" key="1">
    <citation type="submission" date="2016-09" db="EMBL/GenBank/DDBJ databases">
        <title>Streptomyces puniciscabiei strain:TW1S1 Genome sequencing and assembly.</title>
        <authorList>
            <person name="Kim M.-K."/>
            <person name="Kim S.B."/>
        </authorList>
    </citation>
    <scope>NUCLEOTIDE SEQUENCE [LARGE SCALE GENOMIC DNA]</scope>
    <source>
        <strain evidence="2">TW1S1</strain>
    </source>
</reference>
<dbReference type="KEGG" id="spun:BFF78_13450"/>
<dbReference type="RefSeq" id="WP_069778548.1">
    <property type="nucleotide sequence ID" value="NZ_CP017248.1"/>
</dbReference>
<evidence type="ECO:0000313" key="1">
    <source>
        <dbReference type="EMBL" id="AOR31921.1"/>
    </source>
</evidence>
<protein>
    <submittedName>
        <fullName evidence="1">Uncharacterized protein</fullName>
    </submittedName>
</protein>
<dbReference type="Proteomes" id="UP000094960">
    <property type="component" value="Chromosome"/>
</dbReference>
<evidence type="ECO:0000313" key="2">
    <source>
        <dbReference type="Proteomes" id="UP000094960"/>
    </source>
</evidence>
<organism evidence="1 2">
    <name type="scientific">Streptomyces fodineus</name>
    <dbReference type="NCBI Taxonomy" id="1904616"/>
    <lineage>
        <taxon>Bacteria</taxon>
        <taxon>Bacillati</taxon>
        <taxon>Actinomycetota</taxon>
        <taxon>Actinomycetes</taxon>
        <taxon>Kitasatosporales</taxon>
        <taxon>Streptomycetaceae</taxon>
        <taxon>Streptomyces</taxon>
    </lineage>
</organism>
<dbReference type="AlphaFoldDB" id="A0A1D7Y8M8"/>
<gene>
    <name evidence="1" type="ORF">BFF78_13450</name>
</gene>
<sequence>MDVLLCAACGHRPTDPVRLLAEIPEPCGWDGLAGSAGLRRPAASMPRGTYAVDPLPHAHPDVMRGIGCCGPDGEHGVNRVRVCGAQAAIAAADCTSEYATRFVPDAVRRVPA</sequence>
<keyword evidence="2" id="KW-1185">Reference proteome</keyword>